<dbReference type="RefSeq" id="WP_119986085.1">
    <property type="nucleotide sequence ID" value="NZ_CP032489.1"/>
</dbReference>
<evidence type="ECO:0000313" key="1">
    <source>
        <dbReference type="EMBL" id="AYD47214.1"/>
    </source>
</evidence>
<sequence length="222" mass="25861">MAKRLQKETLQFLKDLKNNNNREWFNDNKNKYLAANEDFIHFVATLIKEIAKFDPSVALLEAKSCVFRIYKDVRFSKDKLPYKTNFGAAISPRGKGNGFANYYFHLSPEDCFLAGGAYMVEPADLKAIRQEISYNGQDFLKIIQNKKFQEYFKLDGEKLVNVPRGFDKEDPMGEYLKYKQFVMYHALDEKEIFSENFIISCGKVFKAMVPFNDFLNAPIMDK</sequence>
<dbReference type="Proteomes" id="UP000266118">
    <property type="component" value="Chromosome"/>
</dbReference>
<dbReference type="PANTHER" id="PTHR36452:SF1">
    <property type="entry name" value="DUF2461 DOMAIN-CONTAINING PROTEIN"/>
    <property type="match status" value="1"/>
</dbReference>
<dbReference type="PANTHER" id="PTHR36452">
    <property type="entry name" value="CHROMOSOME 12, WHOLE GENOME SHOTGUN SEQUENCE"/>
    <property type="match status" value="1"/>
</dbReference>
<keyword evidence="2" id="KW-1185">Reference proteome</keyword>
<organism evidence="1 2">
    <name type="scientific">Arachidicoccus soli</name>
    <dbReference type="NCBI Taxonomy" id="2341117"/>
    <lineage>
        <taxon>Bacteria</taxon>
        <taxon>Pseudomonadati</taxon>
        <taxon>Bacteroidota</taxon>
        <taxon>Chitinophagia</taxon>
        <taxon>Chitinophagales</taxon>
        <taxon>Chitinophagaceae</taxon>
        <taxon>Arachidicoccus</taxon>
    </lineage>
</organism>
<dbReference type="KEGG" id="ark:D6B99_06055"/>
<dbReference type="InterPro" id="IPR015996">
    <property type="entry name" value="UCP028451"/>
</dbReference>
<dbReference type="AlphaFoldDB" id="A0A386HPL4"/>
<reference evidence="1 2" key="1">
    <citation type="submission" date="2018-09" db="EMBL/GenBank/DDBJ databases">
        <title>Arachidicoccus sp. nov., a bacterium isolated from soil.</title>
        <authorList>
            <person name="Weon H.-Y."/>
            <person name="Kwon S.-W."/>
            <person name="Lee S.A."/>
        </authorList>
    </citation>
    <scope>NUCLEOTIDE SEQUENCE [LARGE SCALE GENOMIC DNA]</scope>
    <source>
        <strain evidence="1 2">KIS59-12</strain>
    </source>
</reference>
<dbReference type="Pfam" id="PF09365">
    <property type="entry name" value="DUF2461"/>
    <property type="match status" value="1"/>
</dbReference>
<dbReference type="InterPro" id="IPR012808">
    <property type="entry name" value="CHP02453"/>
</dbReference>
<accession>A0A386HPL4</accession>
<dbReference type="NCBIfam" id="TIGR02453">
    <property type="entry name" value="TIGR02453 family protein"/>
    <property type="match status" value="1"/>
</dbReference>
<dbReference type="OrthoDB" id="9794241at2"/>
<proteinExistence type="predicted"/>
<evidence type="ECO:0000313" key="2">
    <source>
        <dbReference type="Proteomes" id="UP000266118"/>
    </source>
</evidence>
<gene>
    <name evidence="1" type="ORF">D6B99_06055</name>
</gene>
<name>A0A386HPL4_9BACT</name>
<dbReference type="EMBL" id="CP032489">
    <property type="protein sequence ID" value="AYD47214.1"/>
    <property type="molecule type" value="Genomic_DNA"/>
</dbReference>
<dbReference type="PIRSF" id="PIRSF028451">
    <property type="entry name" value="UCP028451"/>
    <property type="match status" value="1"/>
</dbReference>
<protein>
    <submittedName>
        <fullName evidence="1">DUF2461 domain-containing protein</fullName>
    </submittedName>
</protein>